<feature type="region of interest" description="Disordered" evidence="8">
    <location>
        <begin position="197"/>
        <end position="250"/>
    </location>
</feature>
<dbReference type="GO" id="GO:0022841">
    <property type="term" value="F:potassium ion leak channel activity"/>
    <property type="evidence" value="ECO:0007669"/>
    <property type="project" value="TreeGrafter"/>
</dbReference>
<sequence length="250" mass="26080">MSEGGKVSTARVVALGVTLVCVGALGFHHIPGMIAEDAGGTKWVNAVYCSIMTLTTVGFGDICPGDISGAGRTFIVILSFSGLGMFCGPIMDLAASWKHNLPMEGAVVLLSSTVATGIFLFSYLLEEMSESEAAYFSIITGTTIGYGDISPKSDAGKLAVALYALLAVNAVASLLEPAKDVLIEFCMVPPETRKNVGTTDKVVSTQAKSKNKKGKNKKKSGAKKADKQSTNDGDSGKNARKEASETKKGK</sequence>
<protein>
    <submittedName>
        <fullName evidence="11">Ion channel</fullName>
    </submittedName>
</protein>
<evidence type="ECO:0000256" key="7">
    <source>
        <dbReference type="ARBA" id="ARBA00023303"/>
    </source>
</evidence>
<evidence type="ECO:0000256" key="2">
    <source>
        <dbReference type="ARBA" id="ARBA00022448"/>
    </source>
</evidence>
<keyword evidence="2" id="KW-0813">Transport</keyword>
<keyword evidence="3 9" id="KW-0812">Transmembrane</keyword>
<evidence type="ECO:0000313" key="11">
    <source>
        <dbReference type="EMBL" id="CAB9510961.1"/>
    </source>
</evidence>
<feature type="compositionally biased region" description="Polar residues" evidence="8">
    <location>
        <begin position="197"/>
        <end position="206"/>
    </location>
</feature>
<dbReference type="GO" id="GO:0015271">
    <property type="term" value="F:outward rectifier potassium channel activity"/>
    <property type="evidence" value="ECO:0007669"/>
    <property type="project" value="TreeGrafter"/>
</dbReference>
<feature type="transmembrane region" description="Helical" evidence="9">
    <location>
        <begin position="12"/>
        <end position="31"/>
    </location>
</feature>
<dbReference type="AlphaFoldDB" id="A0A9N8E1V5"/>
<dbReference type="GO" id="GO:0030322">
    <property type="term" value="P:stabilization of membrane potential"/>
    <property type="evidence" value="ECO:0007669"/>
    <property type="project" value="TreeGrafter"/>
</dbReference>
<feature type="transmembrane region" description="Helical" evidence="9">
    <location>
        <begin position="43"/>
        <end position="62"/>
    </location>
</feature>
<accession>A0A9N8E1V5</accession>
<evidence type="ECO:0000256" key="6">
    <source>
        <dbReference type="ARBA" id="ARBA00023136"/>
    </source>
</evidence>
<dbReference type="GO" id="GO:0005886">
    <property type="term" value="C:plasma membrane"/>
    <property type="evidence" value="ECO:0007669"/>
    <property type="project" value="TreeGrafter"/>
</dbReference>
<keyword evidence="4 9" id="KW-1133">Transmembrane helix</keyword>
<evidence type="ECO:0000256" key="9">
    <source>
        <dbReference type="SAM" id="Phobius"/>
    </source>
</evidence>
<feature type="compositionally biased region" description="Basic residues" evidence="8">
    <location>
        <begin position="209"/>
        <end position="222"/>
    </location>
</feature>
<name>A0A9N8E1V5_9STRA</name>
<feature type="domain" description="Potassium channel" evidence="10">
    <location>
        <begin position="21"/>
        <end position="92"/>
    </location>
</feature>
<evidence type="ECO:0000256" key="4">
    <source>
        <dbReference type="ARBA" id="ARBA00022989"/>
    </source>
</evidence>
<dbReference type="Proteomes" id="UP001153069">
    <property type="component" value="Unassembled WGS sequence"/>
</dbReference>
<keyword evidence="6 9" id="KW-0472">Membrane</keyword>
<evidence type="ECO:0000256" key="1">
    <source>
        <dbReference type="ARBA" id="ARBA00004141"/>
    </source>
</evidence>
<comment type="subcellular location">
    <subcellularLocation>
        <location evidence="1">Membrane</location>
        <topology evidence="1">Multi-pass membrane protein</topology>
    </subcellularLocation>
</comment>
<dbReference type="SUPFAM" id="SSF81324">
    <property type="entry name" value="Voltage-gated potassium channels"/>
    <property type="match status" value="2"/>
</dbReference>
<dbReference type="InterPro" id="IPR013099">
    <property type="entry name" value="K_chnl_dom"/>
</dbReference>
<comment type="caution">
    <text evidence="11">The sequence shown here is derived from an EMBL/GenBank/DDBJ whole genome shotgun (WGS) entry which is preliminary data.</text>
</comment>
<keyword evidence="5" id="KW-0406">Ion transport</keyword>
<dbReference type="InterPro" id="IPR003280">
    <property type="entry name" value="2pore_dom_K_chnl"/>
</dbReference>
<dbReference type="OrthoDB" id="415460at2759"/>
<feature type="compositionally biased region" description="Basic and acidic residues" evidence="8">
    <location>
        <begin position="223"/>
        <end position="250"/>
    </location>
</feature>
<evidence type="ECO:0000313" key="12">
    <source>
        <dbReference type="Proteomes" id="UP001153069"/>
    </source>
</evidence>
<evidence type="ECO:0000256" key="5">
    <source>
        <dbReference type="ARBA" id="ARBA00023065"/>
    </source>
</evidence>
<feature type="transmembrane region" description="Helical" evidence="9">
    <location>
        <begin position="74"/>
        <end position="94"/>
    </location>
</feature>
<organism evidence="11 12">
    <name type="scientific">Seminavis robusta</name>
    <dbReference type="NCBI Taxonomy" id="568900"/>
    <lineage>
        <taxon>Eukaryota</taxon>
        <taxon>Sar</taxon>
        <taxon>Stramenopiles</taxon>
        <taxon>Ochrophyta</taxon>
        <taxon>Bacillariophyta</taxon>
        <taxon>Bacillariophyceae</taxon>
        <taxon>Bacillariophycidae</taxon>
        <taxon>Naviculales</taxon>
        <taxon>Naviculaceae</taxon>
        <taxon>Seminavis</taxon>
    </lineage>
</organism>
<evidence type="ECO:0000256" key="8">
    <source>
        <dbReference type="SAM" id="MobiDB-lite"/>
    </source>
</evidence>
<keyword evidence="12" id="KW-1185">Reference proteome</keyword>
<dbReference type="PANTHER" id="PTHR11003:SF291">
    <property type="entry name" value="IP11374P"/>
    <property type="match status" value="1"/>
</dbReference>
<keyword evidence="7" id="KW-0407">Ion channel</keyword>
<evidence type="ECO:0000256" key="3">
    <source>
        <dbReference type="ARBA" id="ARBA00022692"/>
    </source>
</evidence>
<dbReference type="PANTHER" id="PTHR11003">
    <property type="entry name" value="POTASSIUM CHANNEL, SUBFAMILY K"/>
    <property type="match status" value="1"/>
</dbReference>
<feature type="domain" description="Potassium channel" evidence="10">
    <location>
        <begin position="114"/>
        <end position="175"/>
    </location>
</feature>
<dbReference type="EMBL" id="CAICTM010000460">
    <property type="protein sequence ID" value="CAB9510961.1"/>
    <property type="molecule type" value="Genomic_DNA"/>
</dbReference>
<feature type="transmembrane region" description="Helical" evidence="9">
    <location>
        <begin position="106"/>
        <end position="125"/>
    </location>
</feature>
<dbReference type="Pfam" id="PF07885">
    <property type="entry name" value="Ion_trans_2"/>
    <property type="match status" value="2"/>
</dbReference>
<evidence type="ECO:0000259" key="10">
    <source>
        <dbReference type="Pfam" id="PF07885"/>
    </source>
</evidence>
<reference evidence="11" key="1">
    <citation type="submission" date="2020-06" db="EMBL/GenBank/DDBJ databases">
        <authorList>
            <consortium name="Plant Systems Biology data submission"/>
        </authorList>
    </citation>
    <scope>NUCLEOTIDE SEQUENCE</scope>
    <source>
        <strain evidence="11">D6</strain>
    </source>
</reference>
<proteinExistence type="predicted"/>
<dbReference type="Gene3D" id="1.10.287.70">
    <property type="match status" value="2"/>
</dbReference>
<gene>
    <name evidence="11" type="ORF">SEMRO_461_G147720.1</name>
</gene>